<gene>
    <name evidence="2" type="ORF">SV7mr_23930</name>
</gene>
<reference evidence="2 3" key="1">
    <citation type="submission" date="2019-02" db="EMBL/GenBank/DDBJ databases">
        <title>Deep-cultivation of Planctomycetes and their phenomic and genomic characterization uncovers novel biology.</title>
        <authorList>
            <person name="Wiegand S."/>
            <person name="Jogler M."/>
            <person name="Boedeker C."/>
            <person name="Pinto D."/>
            <person name="Vollmers J."/>
            <person name="Rivas-Marin E."/>
            <person name="Kohn T."/>
            <person name="Peeters S.H."/>
            <person name="Heuer A."/>
            <person name="Rast P."/>
            <person name="Oberbeckmann S."/>
            <person name="Bunk B."/>
            <person name="Jeske O."/>
            <person name="Meyerdierks A."/>
            <person name="Storesund J.E."/>
            <person name="Kallscheuer N."/>
            <person name="Luecker S."/>
            <person name="Lage O.M."/>
            <person name="Pohl T."/>
            <person name="Merkel B.J."/>
            <person name="Hornburger P."/>
            <person name="Mueller R.-W."/>
            <person name="Bruemmer F."/>
            <person name="Labrenz M."/>
            <person name="Spormann A.M."/>
            <person name="Op den Camp H."/>
            <person name="Overmann J."/>
            <person name="Amann R."/>
            <person name="Jetten M.S.M."/>
            <person name="Mascher T."/>
            <person name="Medema M.H."/>
            <person name="Devos D.P."/>
            <person name="Kaster A.-K."/>
            <person name="Ovreas L."/>
            <person name="Rohde M."/>
            <person name="Galperin M.Y."/>
            <person name="Jogler C."/>
        </authorList>
    </citation>
    <scope>NUCLEOTIDE SEQUENCE [LARGE SCALE GENOMIC DNA]</scope>
    <source>
        <strain evidence="2 3">SV_7m_r</strain>
    </source>
</reference>
<evidence type="ECO:0000313" key="2">
    <source>
        <dbReference type="EMBL" id="QDT59880.1"/>
    </source>
</evidence>
<accession>A0A517SUV6</accession>
<keyword evidence="1" id="KW-0472">Membrane</keyword>
<proteinExistence type="predicted"/>
<evidence type="ECO:0000256" key="1">
    <source>
        <dbReference type="SAM" id="Phobius"/>
    </source>
</evidence>
<dbReference type="Pfam" id="PF19451">
    <property type="entry name" value="DUF5989"/>
    <property type="match status" value="1"/>
</dbReference>
<evidence type="ECO:0000313" key="3">
    <source>
        <dbReference type="Proteomes" id="UP000315003"/>
    </source>
</evidence>
<dbReference type="RefSeq" id="WP_419188400.1">
    <property type="nucleotide sequence ID" value="NZ_CP036272.1"/>
</dbReference>
<dbReference type="EMBL" id="CP036272">
    <property type="protein sequence ID" value="QDT59880.1"/>
    <property type="molecule type" value="Genomic_DNA"/>
</dbReference>
<sequence>MMNETQRKRSELPELPPSRGLLADYWQFLRKEKRWWMIPLLVSLILLGAAITLTSPTVAPFIYSFF</sequence>
<keyword evidence="3" id="KW-1185">Reference proteome</keyword>
<name>A0A517SUV6_9BACT</name>
<dbReference type="InterPro" id="IPR046031">
    <property type="entry name" value="DUF5989"/>
</dbReference>
<keyword evidence="1" id="KW-1133">Transmembrane helix</keyword>
<dbReference type="Proteomes" id="UP000315003">
    <property type="component" value="Chromosome"/>
</dbReference>
<dbReference type="AlphaFoldDB" id="A0A517SUV6"/>
<feature type="transmembrane region" description="Helical" evidence="1">
    <location>
        <begin position="35"/>
        <end position="63"/>
    </location>
</feature>
<protein>
    <submittedName>
        <fullName evidence="2">Uncharacterized protein</fullName>
    </submittedName>
</protein>
<organism evidence="2 3">
    <name type="scientific">Stieleria bergensis</name>
    <dbReference type="NCBI Taxonomy" id="2528025"/>
    <lineage>
        <taxon>Bacteria</taxon>
        <taxon>Pseudomonadati</taxon>
        <taxon>Planctomycetota</taxon>
        <taxon>Planctomycetia</taxon>
        <taxon>Pirellulales</taxon>
        <taxon>Pirellulaceae</taxon>
        <taxon>Stieleria</taxon>
    </lineage>
</organism>
<keyword evidence="1" id="KW-0812">Transmembrane</keyword>